<accession>A0A0W8EZN5</accession>
<comment type="caution">
    <text evidence="2">The sequence shown here is derived from an EMBL/GenBank/DDBJ whole genome shotgun (WGS) entry which is preliminary data.</text>
</comment>
<evidence type="ECO:0000313" key="2">
    <source>
        <dbReference type="EMBL" id="KUG14101.1"/>
    </source>
</evidence>
<keyword evidence="1" id="KW-0472">Membrane</keyword>
<keyword evidence="1" id="KW-1133">Transmembrane helix</keyword>
<feature type="transmembrane region" description="Helical" evidence="1">
    <location>
        <begin position="6"/>
        <end position="23"/>
    </location>
</feature>
<dbReference type="AlphaFoldDB" id="A0A0W8EZN5"/>
<dbReference type="EMBL" id="LNQE01001702">
    <property type="protein sequence ID" value="KUG14101.1"/>
    <property type="molecule type" value="Genomic_DNA"/>
</dbReference>
<sequence>MAGRPALILIYVALAGILLRRAIPGYWRVVHGLVWVALILGIIHGNLIGIDFANPVIFVIFNGLAAIAVGALVLKRVQRRATAAGTT</sequence>
<gene>
    <name evidence="2" type="ORF">ASZ90_016260</name>
</gene>
<organism evidence="2">
    <name type="scientific">hydrocarbon metagenome</name>
    <dbReference type="NCBI Taxonomy" id="938273"/>
    <lineage>
        <taxon>unclassified sequences</taxon>
        <taxon>metagenomes</taxon>
        <taxon>ecological metagenomes</taxon>
    </lineage>
</organism>
<feature type="transmembrane region" description="Helical" evidence="1">
    <location>
        <begin position="30"/>
        <end position="50"/>
    </location>
</feature>
<protein>
    <submittedName>
        <fullName evidence="2">Uncharacterized protein</fullName>
    </submittedName>
</protein>
<name>A0A0W8EZN5_9ZZZZ</name>
<reference evidence="2" key="1">
    <citation type="journal article" date="2015" name="Proc. Natl. Acad. Sci. U.S.A.">
        <title>Networks of energetic and metabolic interactions define dynamics in microbial communities.</title>
        <authorList>
            <person name="Embree M."/>
            <person name="Liu J.K."/>
            <person name="Al-Bassam M.M."/>
            <person name="Zengler K."/>
        </authorList>
    </citation>
    <scope>NUCLEOTIDE SEQUENCE</scope>
</reference>
<proteinExistence type="predicted"/>
<feature type="transmembrane region" description="Helical" evidence="1">
    <location>
        <begin position="56"/>
        <end position="74"/>
    </location>
</feature>
<keyword evidence="1" id="KW-0812">Transmembrane</keyword>
<evidence type="ECO:0000256" key="1">
    <source>
        <dbReference type="SAM" id="Phobius"/>
    </source>
</evidence>